<reference evidence="6 7" key="1">
    <citation type="submission" date="2019-08" db="EMBL/GenBank/DDBJ databases">
        <authorList>
            <person name="Peeters C."/>
        </authorList>
    </citation>
    <scope>NUCLEOTIDE SEQUENCE [LARGE SCALE GENOMIC DNA]</scope>
    <source>
        <strain evidence="6 7">LMG 31012</strain>
    </source>
</reference>
<gene>
    <name evidence="6" type="primary">pcoC</name>
    <name evidence="6" type="ORF">PEP31012_01358</name>
</gene>
<evidence type="ECO:0000313" key="7">
    <source>
        <dbReference type="Proteomes" id="UP000400981"/>
    </source>
</evidence>
<dbReference type="GO" id="GO:0005507">
    <property type="term" value="F:copper ion binding"/>
    <property type="evidence" value="ECO:0007669"/>
    <property type="project" value="InterPro"/>
</dbReference>
<dbReference type="InterPro" id="IPR007348">
    <property type="entry name" value="CopC_dom"/>
</dbReference>
<proteinExistence type="predicted"/>
<dbReference type="GO" id="GO:0042597">
    <property type="term" value="C:periplasmic space"/>
    <property type="evidence" value="ECO:0007669"/>
    <property type="project" value="InterPro"/>
</dbReference>
<keyword evidence="4" id="KW-0186">Copper</keyword>
<dbReference type="PANTHER" id="PTHR34820:SF4">
    <property type="entry name" value="INNER MEMBRANE PROTEIN YEBZ"/>
    <property type="match status" value="1"/>
</dbReference>
<keyword evidence="7" id="KW-1185">Reference proteome</keyword>
<name>A0A5E4TD52_9BURK</name>
<evidence type="ECO:0000259" key="5">
    <source>
        <dbReference type="Pfam" id="PF04234"/>
    </source>
</evidence>
<dbReference type="InterPro" id="IPR032694">
    <property type="entry name" value="CopC/D"/>
</dbReference>
<accession>A0A5E4TD52</accession>
<evidence type="ECO:0000313" key="6">
    <source>
        <dbReference type="EMBL" id="VVD86060.1"/>
    </source>
</evidence>
<evidence type="ECO:0000256" key="3">
    <source>
        <dbReference type="ARBA" id="ARBA00022729"/>
    </source>
</evidence>
<feature type="domain" description="CopC" evidence="5">
    <location>
        <begin position="63"/>
        <end position="156"/>
    </location>
</feature>
<dbReference type="Pfam" id="PF04234">
    <property type="entry name" value="CopC"/>
    <property type="match status" value="1"/>
</dbReference>
<organism evidence="6 7">
    <name type="scientific">Pandoraea eparura</name>
    <dbReference type="NCBI Taxonomy" id="2508291"/>
    <lineage>
        <taxon>Bacteria</taxon>
        <taxon>Pseudomonadati</taxon>
        <taxon>Pseudomonadota</taxon>
        <taxon>Betaproteobacteria</taxon>
        <taxon>Burkholderiales</taxon>
        <taxon>Burkholderiaceae</taxon>
        <taxon>Pandoraea</taxon>
    </lineage>
</organism>
<dbReference type="GO" id="GO:0046688">
    <property type="term" value="P:response to copper ion"/>
    <property type="evidence" value="ECO:0007669"/>
    <property type="project" value="InterPro"/>
</dbReference>
<dbReference type="Proteomes" id="UP000400981">
    <property type="component" value="Unassembled WGS sequence"/>
</dbReference>
<dbReference type="GO" id="GO:0006825">
    <property type="term" value="P:copper ion transport"/>
    <property type="evidence" value="ECO:0007669"/>
    <property type="project" value="InterPro"/>
</dbReference>
<dbReference type="PANTHER" id="PTHR34820">
    <property type="entry name" value="INNER MEMBRANE PROTEIN YEBZ"/>
    <property type="match status" value="1"/>
</dbReference>
<sequence>MVPRRIQIITQVITQLVSQLDMCNSKNACHASRATGFLHRAMQGLALAAIVGLTGLSQGAWAHAHVVSSDPAAQTSVEAPKTVRVTFDSTLEGALSKLSVVDAQGKAVTHAKGKLDASRKTLTLSLPTLAAGHYQANWVAVASDGHRTQGSIQFSVK</sequence>
<dbReference type="InterPro" id="IPR014755">
    <property type="entry name" value="Cu-Rt/internalin_Ig-like"/>
</dbReference>
<keyword evidence="3" id="KW-0732">Signal</keyword>
<dbReference type="GO" id="GO:0030313">
    <property type="term" value="C:cell envelope"/>
    <property type="evidence" value="ECO:0007669"/>
    <property type="project" value="UniProtKB-SubCell"/>
</dbReference>
<evidence type="ECO:0000256" key="1">
    <source>
        <dbReference type="ARBA" id="ARBA00004196"/>
    </source>
</evidence>
<evidence type="ECO:0000256" key="4">
    <source>
        <dbReference type="ARBA" id="ARBA00023008"/>
    </source>
</evidence>
<dbReference type="InterPro" id="IPR014756">
    <property type="entry name" value="Ig_E-set"/>
</dbReference>
<dbReference type="AlphaFoldDB" id="A0A5E4TD52"/>
<keyword evidence="2" id="KW-0479">Metal-binding</keyword>
<dbReference type="SUPFAM" id="SSF81296">
    <property type="entry name" value="E set domains"/>
    <property type="match status" value="1"/>
</dbReference>
<dbReference type="Gene3D" id="2.60.40.1220">
    <property type="match status" value="1"/>
</dbReference>
<evidence type="ECO:0000256" key="2">
    <source>
        <dbReference type="ARBA" id="ARBA00022723"/>
    </source>
</evidence>
<comment type="subcellular location">
    <subcellularLocation>
        <location evidence="1">Cell envelope</location>
    </subcellularLocation>
</comment>
<protein>
    <submittedName>
        <fullName evidence="6">Copper resistance protein C</fullName>
    </submittedName>
</protein>
<dbReference type="GO" id="GO:0005886">
    <property type="term" value="C:plasma membrane"/>
    <property type="evidence" value="ECO:0007669"/>
    <property type="project" value="TreeGrafter"/>
</dbReference>
<dbReference type="EMBL" id="CABPSH010000002">
    <property type="protein sequence ID" value="VVD86060.1"/>
    <property type="molecule type" value="Genomic_DNA"/>
</dbReference>